<dbReference type="Pfam" id="PF10335">
    <property type="entry name" value="DUF294_C"/>
    <property type="match status" value="1"/>
</dbReference>
<evidence type="ECO:0000256" key="2">
    <source>
        <dbReference type="PROSITE-ProRule" id="PRU00703"/>
    </source>
</evidence>
<feature type="domain" description="CBS" evidence="4">
    <location>
        <begin position="241"/>
        <end position="297"/>
    </location>
</feature>
<dbReference type="InterPro" id="IPR000644">
    <property type="entry name" value="CBS_dom"/>
</dbReference>
<dbReference type="CDD" id="cd05401">
    <property type="entry name" value="NT_GlnE_GlnD_like"/>
    <property type="match status" value="1"/>
</dbReference>
<dbReference type="GO" id="GO:0008773">
    <property type="term" value="F:[protein-PII] uridylyltransferase activity"/>
    <property type="evidence" value="ECO:0007669"/>
    <property type="project" value="InterPro"/>
</dbReference>
<dbReference type="PANTHER" id="PTHR43080">
    <property type="entry name" value="CBS DOMAIN-CONTAINING PROTEIN CBSX3, MITOCHONDRIAL"/>
    <property type="match status" value="1"/>
</dbReference>
<dbReference type="PANTHER" id="PTHR43080:SF29">
    <property type="entry name" value="OS02G0818000 PROTEIN"/>
    <property type="match status" value="1"/>
</dbReference>
<proteinExistence type="predicted"/>
<gene>
    <name evidence="5" type="ORF">DFQ12_3455</name>
</gene>
<protein>
    <submittedName>
        <fullName evidence="5">CBS domain-containing protein</fullName>
    </submittedName>
</protein>
<dbReference type="AlphaFoldDB" id="A0A420AY93"/>
<dbReference type="Gene3D" id="3.10.580.10">
    <property type="entry name" value="CBS-domain"/>
    <property type="match status" value="1"/>
</dbReference>
<keyword evidence="6" id="KW-1185">Reference proteome</keyword>
<dbReference type="InterPro" id="IPR018490">
    <property type="entry name" value="cNMP-bd_dom_sf"/>
</dbReference>
<dbReference type="InterPro" id="IPR046342">
    <property type="entry name" value="CBS_dom_sf"/>
</dbReference>
<dbReference type="Gene3D" id="2.60.120.10">
    <property type="entry name" value="Jelly Rolls"/>
    <property type="match status" value="1"/>
</dbReference>
<dbReference type="InterPro" id="IPR005105">
    <property type="entry name" value="GlnD_Uridyltrans_N"/>
</dbReference>
<feature type="domain" description="Cyclic nucleotide-binding" evidence="3">
    <location>
        <begin position="20"/>
        <end position="142"/>
    </location>
</feature>
<dbReference type="EMBL" id="RAPY01000003">
    <property type="protein sequence ID" value="RKE49341.1"/>
    <property type="molecule type" value="Genomic_DNA"/>
</dbReference>
<dbReference type="Pfam" id="PF03445">
    <property type="entry name" value="DUF294"/>
    <property type="match status" value="1"/>
</dbReference>
<dbReference type="Pfam" id="PF00027">
    <property type="entry name" value="cNMP_binding"/>
    <property type="match status" value="1"/>
</dbReference>
<dbReference type="InterPro" id="IPR000595">
    <property type="entry name" value="cNMP-bd_dom"/>
</dbReference>
<dbReference type="CDD" id="cd00038">
    <property type="entry name" value="CAP_ED"/>
    <property type="match status" value="1"/>
</dbReference>
<comment type="caution">
    <text evidence="5">The sequence shown here is derived from an EMBL/GenBank/DDBJ whole genome shotgun (WGS) entry which is preliminary data.</text>
</comment>
<evidence type="ECO:0000256" key="1">
    <source>
        <dbReference type="ARBA" id="ARBA00023122"/>
    </source>
</evidence>
<dbReference type="Proteomes" id="UP000286246">
    <property type="component" value="Unassembled WGS sequence"/>
</dbReference>
<evidence type="ECO:0000259" key="4">
    <source>
        <dbReference type="PROSITE" id="PS51371"/>
    </source>
</evidence>
<evidence type="ECO:0000313" key="6">
    <source>
        <dbReference type="Proteomes" id="UP000286246"/>
    </source>
</evidence>
<dbReference type="InterPro" id="IPR014710">
    <property type="entry name" value="RmlC-like_jellyroll"/>
</dbReference>
<evidence type="ECO:0000259" key="3">
    <source>
        <dbReference type="PROSITE" id="PS50042"/>
    </source>
</evidence>
<sequence length="641" mass="74076">MISTMKNAEDILALLKSTHPFQVLPETVQISLIELMYPYRFTKDTLVYRQNITDMEGVDLIQKGEYKTFFLDSSDNKRLIEIHHTPYCFGGISVLLNRTKALKSVIAKKGTVIYRLPRKNFIELCNANEEFFQFFTNSFGKRMLDEEFAHFVKSPASFEESYFAADQLYSRKIEHIVYKDIVACTSDTPIHEVARTMAQHKVSCAFIKDEDHIIGYVTDMTLRDRVIAQQVTATVAIVSVMDNPIVSISNQAYLYEAVLKMFHTKSRYLLVEKEGKYVGFLSRNRLLSEQGQSPLVFIQSVKLAETGEELRDKWNNVPEIIHQLLARGVNAEIANQVITTVADSIALKVIEKVIKAMGEPPAKFVFMVTGSEGRKEQTLMTDQDNAIIYEDRANEQREYVRDYFLKFAREVSDQLNTIGFSYCTGGYMASNPEWTHSLSHWKNNYKMWIEESIPENAIKFSTFFDCRRLYGDQHIIDQLKDFLTVELRKPNERFFAFIAKNALQYEPPLTFFKTIKTQTIGSTEVFNIKKAMTPIVDLVRVYALKNQIYEENTGGRLKALLNLGIFTQEQYDELHQSYYYLMSIRLKNQTNQIRIAKLNPDNYIAIENLTKIEKATLKEIFKTIGNFQLGIKLKFTNNIFG</sequence>
<dbReference type="SMART" id="SM00116">
    <property type="entry name" value="CBS"/>
    <property type="match status" value="2"/>
</dbReference>
<dbReference type="Pfam" id="PF00571">
    <property type="entry name" value="CBS"/>
    <property type="match status" value="2"/>
</dbReference>
<reference evidence="5 6" key="1">
    <citation type="submission" date="2018-09" db="EMBL/GenBank/DDBJ databases">
        <title>Genomic Encyclopedia of Type Strains, Phase III (KMG-III): the genomes of soil and plant-associated and newly described type strains.</title>
        <authorList>
            <person name="Whitman W."/>
        </authorList>
    </citation>
    <scope>NUCLEOTIDE SEQUENCE [LARGE SCALE GENOMIC DNA]</scope>
    <source>
        <strain evidence="5 6">CECT 7938</strain>
    </source>
</reference>
<dbReference type="InterPro" id="IPR051257">
    <property type="entry name" value="Diverse_CBS-Domain"/>
</dbReference>
<organism evidence="5 6">
    <name type="scientific">Sphingobacterium detergens</name>
    <dbReference type="NCBI Taxonomy" id="1145106"/>
    <lineage>
        <taxon>Bacteria</taxon>
        <taxon>Pseudomonadati</taxon>
        <taxon>Bacteroidota</taxon>
        <taxon>Sphingobacteriia</taxon>
        <taxon>Sphingobacteriales</taxon>
        <taxon>Sphingobacteriaceae</taxon>
        <taxon>Sphingobacterium</taxon>
    </lineage>
</organism>
<feature type="domain" description="CBS" evidence="4">
    <location>
        <begin position="177"/>
        <end position="234"/>
    </location>
</feature>
<dbReference type="SUPFAM" id="SSF51206">
    <property type="entry name" value="cAMP-binding domain-like"/>
    <property type="match status" value="1"/>
</dbReference>
<evidence type="ECO:0000313" key="5">
    <source>
        <dbReference type="EMBL" id="RKE49341.1"/>
    </source>
</evidence>
<accession>A0A420AY93</accession>
<dbReference type="InterPro" id="IPR018821">
    <property type="entry name" value="DUF294_put_nucleoTrafse_sb-bd"/>
</dbReference>
<keyword evidence="1 2" id="KW-0129">CBS domain</keyword>
<dbReference type="SUPFAM" id="SSF54631">
    <property type="entry name" value="CBS-domain pair"/>
    <property type="match status" value="1"/>
</dbReference>
<dbReference type="PROSITE" id="PS51371">
    <property type="entry name" value="CBS"/>
    <property type="match status" value="2"/>
</dbReference>
<dbReference type="PROSITE" id="PS50042">
    <property type="entry name" value="CNMP_BINDING_3"/>
    <property type="match status" value="1"/>
</dbReference>
<name>A0A420AY93_SPHD1</name>
<dbReference type="RefSeq" id="WP_244211766.1">
    <property type="nucleotide sequence ID" value="NZ_RAPY01000003.1"/>
</dbReference>